<evidence type="ECO:0000256" key="1">
    <source>
        <dbReference type="SAM" id="MobiDB-lite"/>
    </source>
</evidence>
<keyword evidence="4" id="KW-1185">Reference proteome</keyword>
<feature type="compositionally biased region" description="Low complexity" evidence="1">
    <location>
        <begin position="105"/>
        <end position="123"/>
    </location>
</feature>
<feature type="compositionally biased region" description="Basic and acidic residues" evidence="1">
    <location>
        <begin position="262"/>
        <end position="277"/>
    </location>
</feature>
<sequence>MASREERLQARLRGAQRRQVKDVDFGLVFPAAAAPLQPVASNRRTPQPDLPPPSELPAQRSSRRTPAHRESPADTAAVEENNLPALVHSANDANTSAKRRKLDTDVPPSSSTRSTRSSQPRPDIYTINEDEQQESSVIEASNVSIEESTVLETLPESETMVPPPPRITRTPALPAPTQEEFLESPTNAPGSGQRTSVSVLEASIASSHLQEGLEGSSVIETPIPKNQRKRKRRDNAPQPSRKGPVRAASPENDELDELSPEQPERRGQRREVEHSPELEDLAEEEEAEAIDDEKAAVLLRKNRGRRVSRNVHEESPDLDSPEVPPQPTSRKQKGKPRPVSSPAKQSHPKQPSAKTKSKTSKKSKIRIGSPIPVTVHRLSRPLLYDEDELHADILNAEIPRTKRGGVNAVDVLSQICQEIIGVGLDTLEDGWNRCEDPVLRREYRTKLRAVEAFGDELQTRLLEHTINLDNSYSLERRLRDEQKKKLGLREEILRIRAEREQVALKMDDIRIRHENETKKAQERDTLNTTVHDIELAIDLGKSSETDGAEMAGTEVLLKRVADQVSNKSDSGGILRQIKEFNAFLERAALVLESRKA</sequence>
<dbReference type="AlphaFoldDB" id="A0A2J6R5S5"/>
<feature type="compositionally biased region" description="Basic residues" evidence="1">
    <location>
        <begin position="355"/>
        <end position="365"/>
    </location>
</feature>
<evidence type="ECO:0000313" key="3">
    <source>
        <dbReference type="EMBL" id="PMD33829.1"/>
    </source>
</evidence>
<feature type="compositionally biased region" description="Polar residues" evidence="1">
    <location>
        <begin position="134"/>
        <end position="151"/>
    </location>
</feature>
<feature type="compositionally biased region" description="Polar residues" evidence="1">
    <location>
        <begin position="184"/>
        <end position="209"/>
    </location>
</feature>
<feature type="region of interest" description="Disordered" evidence="1">
    <location>
        <begin position="307"/>
        <end position="368"/>
    </location>
</feature>
<proteinExistence type="predicted"/>
<accession>A0A2J6R5S5</accession>
<dbReference type="OrthoDB" id="5377952at2759"/>
<reference evidence="3 4" key="1">
    <citation type="submission" date="2016-04" db="EMBL/GenBank/DDBJ databases">
        <title>A degradative enzymes factory behind the ericoid mycorrhizal symbiosis.</title>
        <authorList>
            <consortium name="DOE Joint Genome Institute"/>
            <person name="Martino E."/>
            <person name="Morin E."/>
            <person name="Grelet G."/>
            <person name="Kuo A."/>
            <person name="Kohler A."/>
            <person name="Daghino S."/>
            <person name="Barry K."/>
            <person name="Choi C."/>
            <person name="Cichocki N."/>
            <person name="Clum A."/>
            <person name="Copeland A."/>
            <person name="Hainaut M."/>
            <person name="Haridas S."/>
            <person name="Labutti K."/>
            <person name="Lindquist E."/>
            <person name="Lipzen A."/>
            <person name="Khouja H.-R."/>
            <person name="Murat C."/>
            <person name="Ohm R."/>
            <person name="Olson A."/>
            <person name="Spatafora J."/>
            <person name="Veneault-Fourrey C."/>
            <person name="Henrissat B."/>
            <person name="Grigoriev I."/>
            <person name="Martin F."/>
            <person name="Perotto S."/>
        </authorList>
    </citation>
    <scope>NUCLEOTIDE SEQUENCE [LARGE SCALE GENOMIC DNA]</scope>
    <source>
        <strain evidence="3 4">F</strain>
    </source>
</reference>
<dbReference type="STRING" id="1149755.A0A2J6R5S5"/>
<evidence type="ECO:0000313" key="4">
    <source>
        <dbReference type="Proteomes" id="UP000235786"/>
    </source>
</evidence>
<protein>
    <recommendedName>
        <fullName evidence="2">Inner kinetochore subunit AME1 domain-containing protein</fullName>
    </recommendedName>
</protein>
<evidence type="ECO:0000259" key="2">
    <source>
        <dbReference type="Pfam" id="PF20994"/>
    </source>
</evidence>
<dbReference type="InterPro" id="IPR048743">
    <property type="entry name" value="AME1"/>
</dbReference>
<feature type="compositionally biased region" description="Acidic residues" evidence="1">
    <location>
        <begin position="278"/>
        <end position="291"/>
    </location>
</feature>
<dbReference type="Pfam" id="PF20994">
    <property type="entry name" value="CENPU"/>
    <property type="match status" value="1"/>
</dbReference>
<dbReference type="Proteomes" id="UP000235786">
    <property type="component" value="Unassembled WGS sequence"/>
</dbReference>
<organism evidence="3 4">
    <name type="scientific">Hyaloscypha variabilis (strain UAMH 11265 / GT02V1 / F)</name>
    <name type="common">Meliniomyces variabilis</name>
    <dbReference type="NCBI Taxonomy" id="1149755"/>
    <lineage>
        <taxon>Eukaryota</taxon>
        <taxon>Fungi</taxon>
        <taxon>Dikarya</taxon>
        <taxon>Ascomycota</taxon>
        <taxon>Pezizomycotina</taxon>
        <taxon>Leotiomycetes</taxon>
        <taxon>Helotiales</taxon>
        <taxon>Hyaloscyphaceae</taxon>
        <taxon>Hyaloscypha</taxon>
        <taxon>Hyaloscypha variabilis</taxon>
    </lineage>
</organism>
<feature type="domain" description="Inner kinetochore subunit AME1" evidence="2">
    <location>
        <begin position="403"/>
        <end position="586"/>
    </location>
</feature>
<feature type="compositionally biased region" description="Polar residues" evidence="1">
    <location>
        <begin position="342"/>
        <end position="353"/>
    </location>
</feature>
<feature type="region of interest" description="Disordered" evidence="1">
    <location>
        <begin position="1"/>
        <end position="293"/>
    </location>
</feature>
<dbReference type="EMBL" id="KZ613955">
    <property type="protein sequence ID" value="PMD33829.1"/>
    <property type="molecule type" value="Genomic_DNA"/>
</dbReference>
<name>A0A2J6R5S5_HYAVF</name>
<gene>
    <name evidence="3" type="ORF">L207DRAFT_557751</name>
</gene>